<sequence>MSSKQRKHAIQSIIRRGQLKKLALDLNMSYSYLSQAFSPATSMNFTNALARKVEKALGLEEGRLEKGDIVTVEKDRPRGLLDIALKYRATQFTTFFPDKRVETNVMLKLGNTEHRAHLVVYNEDGSVFMIAMQSQQYSEAHVNTQLIMLMAISGAHYGVVFSADSGANRDENESSGYSPDHKRSQWYQYVQGKITPITYGPDNIFEYMGI</sequence>
<organism evidence="1">
    <name type="scientific">marine sediment metagenome</name>
    <dbReference type="NCBI Taxonomy" id="412755"/>
    <lineage>
        <taxon>unclassified sequences</taxon>
        <taxon>metagenomes</taxon>
        <taxon>ecological metagenomes</taxon>
    </lineage>
</organism>
<name>A0A0F9SM93_9ZZZZ</name>
<dbReference type="AlphaFoldDB" id="A0A0F9SM93"/>
<reference evidence="1" key="1">
    <citation type="journal article" date="2015" name="Nature">
        <title>Complex archaea that bridge the gap between prokaryotes and eukaryotes.</title>
        <authorList>
            <person name="Spang A."/>
            <person name="Saw J.H."/>
            <person name="Jorgensen S.L."/>
            <person name="Zaremba-Niedzwiedzka K."/>
            <person name="Martijn J."/>
            <person name="Lind A.E."/>
            <person name="van Eijk R."/>
            <person name="Schleper C."/>
            <person name="Guy L."/>
            <person name="Ettema T.J."/>
        </authorList>
    </citation>
    <scope>NUCLEOTIDE SEQUENCE</scope>
</reference>
<comment type="caution">
    <text evidence="1">The sequence shown here is derived from an EMBL/GenBank/DDBJ whole genome shotgun (WGS) entry which is preliminary data.</text>
</comment>
<gene>
    <name evidence="1" type="ORF">LCGC14_0501430</name>
</gene>
<dbReference type="EMBL" id="LAZR01000588">
    <property type="protein sequence ID" value="KKN63482.1"/>
    <property type="molecule type" value="Genomic_DNA"/>
</dbReference>
<evidence type="ECO:0000313" key="1">
    <source>
        <dbReference type="EMBL" id="KKN63482.1"/>
    </source>
</evidence>
<proteinExistence type="predicted"/>
<accession>A0A0F9SM93</accession>
<protein>
    <submittedName>
        <fullName evidence="1">Uncharacterized protein</fullName>
    </submittedName>
</protein>